<dbReference type="Pfam" id="PF02885">
    <property type="entry name" value="Glycos_trans_3N"/>
    <property type="match status" value="1"/>
</dbReference>
<sequence>MKKILQYLFDHHTLSRAEARAILTEIAQNKYNENEVTAFVSVFLMRNITVAELEGFQEALLQLAVPVDLGTHDLVDIVGTGGDGKNTFNISTLASFIVAGTGQKVAKHGNYGVSSTSGASNVLEELGYEFKANADDLKKDLDSANICFIHAPLFHPALKAVAPLRKNLGLRTFFNILGPLVNPAKPLYSLIGVYNPEIARIYQYLLQKQKDRFMLVHALDGYDEISLTQDTKIYSEKGEDIYSAEDLHFKNTEPESIFGGETKQEAAEIFLNILKGNGTYGQTAVVLANAAMALKNTGKYGSYEDCLQRSKASLESGNAFECLKQLTIQKN</sequence>
<comment type="caution">
    <text evidence="3">Lacks conserved residue(s) required for the propagation of feature annotation.</text>
</comment>
<dbReference type="Proteomes" id="UP000188947">
    <property type="component" value="Unassembled WGS sequence"/>
</dbReference>
<dbReference type="EMBL" id="MPOG01000008">
    <property type="protein sequence ID" value="OOH96203.1"/>
    <property type="molecule type" value="Genomic_DNA"/>
</dbReference>
<dbReference type="UniPathway" id="UPA00035">
    <property type="reaction ID" value="UER00041"/>
</dbReference>
<evidence type="ECO:0000256" key="1">
    <source>
        <dbReference type="ARBA" id="ARBA00022676"/>
    </source>
</evidence>
<dbReference type="NCBIfam" id="TIGR01245">
    <property type="entry name" value="trpD"/>
    <property type="match status" value="1"/>
</dbReference>
<dbReference type="HAMAP" id="MF_00211">
    <property type="entry name" value="TrpD"/>
    <property type="match status" value="1"/>
</dbReference>
<reference evidence="6 7" key="1">
    <citation type="submission" date="2016-11" db="EMBL/GenBank/DDBJ databases">
        <title>Genome sequence and comparative genomic analysis of clinical strain Elizabethkingia meningoseptica 61421 PRCM.</title>
        <authorList>
            <person name="Wang M."/>
            <person name="Hu S."/>
            <person name="Cao L."/>
            <person name="Jiang T."/>
            <person name="Zhou Y."/>
            <person name="Ming D."/>
        </authorList>
    </citation>
    <scope>NUCLEOTIDE SEQUENCE [LARGE SCALE GENOMIC DNA]</scope>
    <source>
        <strain evidence="6 7">61421 PRCM</strain>
    </source>
</reference>
<dbReference type="Gene3D" id="3.40.1030.10">
    <property type="entry name" value="Nucleoside phosphorylase/phosphoribosyltransferase catalytic domain"/>
    <property type="match status" value="1"/>
</dbReference>
<dbReference type="InterPro" id="IPR017459">
    <property type="entry name" value="Glycosyl_Trfase_fam3_N_dom"/>
</dbReference>
<feature type="binding site" evidence="3">
    <location>
        <position position="224"/>
    </location>
    <ligand>
        <name>Mg(2+)</name>
        <dbReference type="ChEBI" id="CHEBI:18420"/>
        <label>2</label>
    </ligand>
</feature>
<comment type="cofactor">
    <cofactor evidence="3">
        <name>Mg(2+)</name>
        <dbReference type="ChEBI" id="CHEBI:18420"/>
    </cofactor>
    <text evidence="3">Binds 2 magnesium ions per monomer.</text>
</comment>
<comment type="function">
    <text evidence="3">Catalyzes the transfer of the phosphoribosyl group of 5-phosphorylribose-1-pyrophosphate (PRPP) to anthranilate to yield N-(5'-phosphoribosyl)-anthranilate (PRA).</text>
</comment>
<evidence type="ECO:0000313" key="7">
    <source>
        <dbReference type="Proteomes" id="UP000188947"/>
    </source>
</evidence>
<dbReference type="PANTHER" id="PTHR43285:SF2">
    <property type="entry name" value="ANTHRANILATE PHOSPHORIBOSYLTRANSFERASE"/>
    <property type="match status" value="1"/>
</dbReference>
<keyword evidence="7" id="KW-1185">Reference proteome</keyword>
<feature type="binding site" evidence="3">
    <location>
        <begin position="89"/>
        <end position="92"/>
    </location>
    <ligand>
        <name>5-phospho-alpha-D-ribose 1-diphosphate</name>
        <dbReference type="ChEBI" id="CHEBI:58017"/>
    </ligand>
</feature>
<feature type="binding site" evidence="3">
    <location>
        <position position="223"/>
    </location>
    <ligand>
        <name>Mg(2+)</name>
        <dbReference type="ChEBI" id="CHEBI:18420"/>
        <label>2</label>
    </ligand>
</feature>
<evidence type="ECO:0000259" key="5">
    <source>
        <dbReference type="Pfam" id="PF02885"/>
    </source>
</evidence>
<name>A0A1T3FKT4_ELIME</name>
<organism evidence="6 7">
    <name type="scientific">Elizabethkingia meningoseptica</name>
    <name type="common">Chryseobacterium meningosepticum</name>
    <dbReference type="NCBI Taxonomy" id="238"/>
    <lineage>
        <taxon>Bacteria</taxon>
        <taxon>Pseudomonadati</taxon>
        <taxon>Bacteroidota</taxon>
        <taxon>Flavobacteriia</taxon>
        <taxon>Flavobacteriales</taxon>
        <taxon>Weeksellaceae</taxon>
        <taxon>Elizabethkingia</taxon>
    </lineage>
</organism>
<dbReference type="GO" id="GO:0005829">
    <property type="term" value="C:cytosol"/>
    <property type="evidence" value="ECO:0007669"/>
    <property type="project" value="TreeGrafter"/>
</dbReference>
<dbReference type="eggNOG" id="COG0547">
    <property type="taxonomic scope" value="Bacteria"/>
</dbReference>
<dbReference type="EC" id="2.4.2.18" evidence="3"/>
<keyword evidence="1 3" id="KW-0328">Glycosyltransferase</keyword>
<comment type="caution">
    <text evidence="6">The sequence shown here is derived from an EMBL/GenBank/DDBJ whole genome shotgun (WGS) entry which is preliminary data.</text>
</comment>
<dbReference type="InterPro" id="IPR005940">
    <property type="entry name" value="Anthranilate_Pribosyl_Tfrase"/>
</dbReference>
<dbReference type="RefSeq" id="WP_070904997.1">
    <property type="nucleotide sequence ID" value="NZ_CP016378.1"/>
</dbReference>
<evidence type="ECO:0000256" key="2">
    <source>
        <dbReference type="ARBA" id="ARBA00022679"/>
    </source>
</evidence>
<dbReference type="InterPro" id="IPR036320">
    <property type="entry name" value="Glycosyl_Trfase_fam3_N_dom_sf"/>
</dbReference>
<dbReference type="Pfam" id="PF00591">
    <property type="entry name" value="Glycos_transf_3"/>
    <property type="match status" value="1"/>
</dbReference>
<dbReference type="Gene3D" id="1.20.970.10">
    <property type="entry name" value="Transferase, Pyrimidine Nucleoside Phosphorylase, Chain C"/>
    <property type="match status" value="1"/>
</dbReference>
<feature type="binding site" evidence="3">
    <location>
        <position position="119"/>
    </location>
    <ligand>
        <name>5-phospho-alpha-D-ribose 1-diphosphate</name>
        <dbReference type="ChEBI" id="CHEBI:58017"/>
    </ligand>
</feature>
<evidence type="ECO:0000259" key="4">
    <source>
        <dbReference type="Pfam" id="PF00591"/>
    </source>
</evidence>
<dbReference type="AlphaFoldDB" id="A0A1T3FKT4"/>
<protein>
    <recommendedName>
        <fullName evidence="3">Anthranilate phosphoribosyltransferase</fullName>
        <ecNumber evidence="3">2.4.2.18</ecNumber>
    </recommendedName>
</protein>
<dbReference type="PANTHER" id="PTHR43285">
    <property type="entry name" value="ANTHRANILATE PHOSPHORIBOSYLTRANSFERASE"/>
    <property type="match status" value="1"/>
</dbReference>
<comment type="catalytic activity">
    <reaction evidence="3">
        <text>N-(5-phospho-beta-D-ribosyl)anthranilate + diphosphate = 5-phospho-alpha-D-ribose 1-diphosphate + anthranilate</text>
        <dbReference type="Rhea" id="RHEA:11768"/>
        <dbReference type="ChEBI" id="CHEBI:16567"/>
        <dbReference type="ChEBI" id="CHEBI:18277"/>
        <dbReference type="ChEBI" id="CHEBI:33019"/>
        <dbReference type="ChEBI" id="CHEBI:58017"/>
        <dbReference type="EC" id="2.4.2.18"/>
    </reaction>
</comment>
<feature type="domain" description="Glycosyl transferase family 3 N-terminal" evidence="5">
    <location>
        <begin position="2"/>
        <end position="63"/>
    </location>
</feature>
<dbReference type="InterPro" id="IPR000312">
    <property type="entry name" value="Glycosyl_Trfase_fam3"/>
</dbReference>
<keyword evidence="2 3" id="KW-0808">Transferase</keyword>
<feature type="binding site" evidence="3">
    <location>
        <position position="224"/>
    </location>
    <ligand>
        <name>Mg(2+)</name>
        <dbReference type="ChEBI" id="CHEBI:18420"/>
        <label>1</label>
    </ligand>
</feature>
<feature type="binding site" evidence="3">
    <location>
        <position position="91"/>
    </location>
    <ligand>
        <name>Mg(2+)</name>
        <dbReference type="ChEBI" id="CHEBI:18420"/>
        <label>1</label>
    </ligand>
</feature>
<comment type="pathway">
    <text evidence="3">Amino-acid biosynthesis; L-tryptophan biosynthesis; L-tryptophan from chorismate: step 2/5.</text>
</comment>
<feature type="binding site" evidence="3">
    <location>
        <begin position="82"/>
        <end position="83"/>
    </location>
    <ligand>
        <name>5-phospho-alpha-D-ribose 1-diphosphate</name>
        <dbReference type="ChEBI" id="CHEBI:58017"/>
    </ligand>
</feature>
<feature type="binding site" evidence="3">
    <location>
        <position position="87"/>
    </location>
    <ligand>
        <name>5-phospho-alpha-D-ribose 1-diphosphate</name>
        <dbReference type="ChEBI" id="CHEBI:58017"/>
    </ligand>
</feature>
<dbReference type="STRING" id="238.BBD35_14520"/>
<evidence type="ECO:0000256" key="3">
    <source>
        <dbReference type="HAMAP-Rule" id="MF_00211"/>
    </source>
</evidence>
<dbReference type="SUPFAM" id="SSF47648">
    <property type="entry name" value="Nucleoside phosphorylase/phosphoribosyltransferase N-terminal domain"/>
    <property type="match status" value="1"/>
</dbReference>
<dbReference type="GO" id="GO:0000287">
    <property type="term" value="F:magnesium ion binding"/>
    <property type="evidence" value="ECO:0007669"/>
    <property type="project" value="UniProtKB-UniRule"/>
</dbReference>
<dbReference type="SUPFAM" id="SSF52418">
    <property type="entry name" value="Nucleoside phosphorylase/phosphoribosyltransferase catalytic domain"/>
    <property type="match status" value="1"/>
</dbReference>
<evidence type="ECO:0000313" key="6">
    <source>
        <dbReference type="EMBL" id="OOH96203.1"/>
    </source>
</evidence>
<feature type="binding site" evidence="3">
    <location>
        <begin position="107"/>
        <end position="115"/>
    </location>
    <ligand>
        <name>5-phospho-alpha-D-ribose 1-diphosphate</name>
        <dbReference type="ChEBI" id="CHEBI:58017"/>
    </ligand>
</feature>
<comment type="similarity">
    <text evidence="3">Belongs to the anthranilate phosphoribosyltransferase family.</text>
</comment>
<keyword evidence="3" id="KW-0028">Amino-acid biosynthesis</keyword>
<dbReference type="OrthoDB" id="9806430at2"/>
<dbReference type="InterPro" id="IPR035902">
    <property type="entry name" value="Nuc_phospho_transferase"/>
</dbReference>
<keyword evidence="3" id="KW-0057">Aromatic amino acid biosynthesis</keyword>
<proteinExistence type="inferred from homology"/>
<keyword evidence="3" id="KW-0479">Metal-binding</keyword>
<feature type="binding site" evidence="3">
    <location>
        <position position="165"/>
    </location>
    <ligand>
        <name>anthranilate</name>
        <dbReference type="ChEBI" id="CHEBI:16567"/>
        <label>2</label>
    </ligand>
</feature>
<feature type="domain" description="Glycosyl transferase family 3" evidence="4">
    <location>
        <begin position="73"/>
        <end position="319"/>
    </location>
</feature>
<feature type="binding site" evidence="3">
    <location>
        <position position="79"/>
    </location>
    <ligand>
        <name>5-phospho-alpha-D-ribose 1-diphosphate</name>
        <dbReference type="ChEBI" id="CHEBI:58017"/>
    </ligand>
</feature>
<dbReference type="GO" id="GO:0000162">
    <property type="term" value="P:L-tryptophan biosynthetic process"/>
    <property type="evidence" value="ECO:0007669"/>
    <property type="project" value="UniProtKB-UniRule"/>
</dbReference>
<feature type="binding site" evidence="3">
    <location>
        <position position="79"/>
    </location>
    <ligand>
        <name>anthranilate</name>
        <dbReference type="ChEBI" id="CHEBI:16567"/>
        <label>1</label>
    </ligand>
</feature>
<gene>
    <name evidence="3" type="primary">trpD</name>
    <name evidence="6" type="ORF">BMF97_07590</name>
</gene>
<keyword evidence="3" id="KW-0822">Tryptophan biosynthesis</keyword>
<dbReference type="GO" id="GO:0004048">
    <property type="term" value="F:anthranilate phosphoribosyltransferase activity"/>
    <property type="evidence" value="ECO:0007669"/>
    <property type="project" value="UniProtKB-UniRule"/>
</dbReference>
<feature type="binding site" evidence="3">
    <location>
        <position position="110"/>
    </location>
    <ligand>
        <name>anthranilate</name>
        <dbReference type="ChEBI" id="CHEBI:16567"/>
        <label>1</label>
    </ligand>
</feature>
<accession>A0A1T3FKT4</accession>
<keyword evidence="3" id="KW-0460">Magnesium</keyword>
<comment type="subunit">
    <text evidence="3">Homodimer.</text>
</comment>